<dbReference type="InterPro" id="IPR043502">
    <property type="entry name" value="DNA/RNA_pol_sf"/>
</dbReference>
<evidence type="ECO:0000256" key="4">
    <source>
        <dbReference type="ARBA" id="ARBA00022763"/>
    </source>
</evidence>
<keyword evidence="4" id="KW-0227">DNA damage</keyword>
<name>A0ABM1M6R5_NICVS</name>
<organism evidence="13 14">
    <name type="scientific">Nicrophorus vespilloides</name>
    <name type="common">Boreal carrion beetle</name>
    <dbReference type="NCBI Taxonomy" id="110193"/>
    <lineage>
        <taxon>Eukaryota</taxon>
        <taxon>Metazoa</taxon>
        <taxon>Ecdysozoa</taxon>
        <taxon>Arthropoda</taxon>
        <taxon>Hexapoda</taxon>
        <taxon>Insecta</taxon>
        <taxon>Pterygota</taxon>
        <taxon>Neoptera</taxon>
        <taxon>Endopterygota</taxon>
        <taxon>Coleoptera</taxon>
        <taxon>Polyphaga</taxon>
        <taxon>Staphyliniformia</taxon>
        <taxon>Silphidae</taxon>
        <taxon>Nicrophorinae</taxon>
        <taxon>Nicrophorus</taxon>
    </lineage>
</organism>
<evidence type="ECO:0000256" key="9">
    <source>
        <dbReference type="ARBA" id="ARBA00044975"/>
    </source>
</evidence>
<dbReference type="Gene3D" id="1.10.150.20">
    <property type="entry name" value="5' to 3' exonuclease, C-terminal subdomain"/>
    <property type="match status" value="1"/>
</dbReference>
<dbReference type="Proteomes" id="UP000695000">
    <property type="component" value="Unplaced"/>
</dbReference>
<dbReference type="Gene3D" id="3.40.1170.60">
    <property type="match status" value="1"/>
</dbReference>
<keyword evidence="2" id="KW-0808">Transferase</keyword>
<dbReference type="Pfam" id="PF00817">
    <property type="entry name" value="IMS"/>
    <property type="match status" value="1"/>
</dbReference>
<proteinExistence type="predicted"/>
<protein>
    <recommendedName>
        <fullName evidence="9">DNA polymerase eta</fullName>
    </recommendedName>
</protein>
<dbReference type="PANTHER" id="PTHR45873">
    <property type="entry name" value="DNA POLYMERASE ETA"/>
    <property type="match status" value="1"/>
</dbReference>
<evidence type="ECO:0000256" key="2">
    <source>
        <dbReference type="ARBA" id="ARBA00022679"/>
    </source>
</evidence>
<evidence type="ECO:0000259" key="12">
    <source>
        <dbReference type="PROSITE" id="PS51907"/>
    </source>
</evidence>
<dbReference type="RefSeq" id="XP_017770265.1">
    <property type="nucleotide sequence ID" value="XM_017914776.1"/>
</dbReference>
<evidence type="ECO:0000256" key="6">
    <source>
        <dbReference type="ARBA" id="ARBA00022833"/>
    </source>
</evidence>
<keyword evidence="13" id="KW-1185">Reference proteome</keyword>
<evidence type="ECO:0000256" key="3">
    <source>
        <dbReference type="ARBA" id="ARBA00022723"/>
    </source>
</evidence>
<dbReference type="Pfam" id="PF18439">
    <property type="entry name" value="zf_UBZ"/>
    <property type="match status" value="2"/>
</dbReference>
<dbReference type="PROSITE" id="PS51907">
    <property type="entry name" value="ZF_UBZ3"/>
    <property type="match status" value="2"/>
</dbReference>
<dbReference type="InterPro" id="IPR052230">
    <property type="entry name" value="DNA_polymerase_eta"/>
</dbReference>
<dbReference type="InterPro" id="IPR001126">
    <property type="entry name" value="UmuC"/>
</dbReference>
<feature type="region of interest" description="Disordered" evidence="10">
    <location>
        <begin position="605"/>
        <end position="647"/>
    </location>
</feature>
<evidence type="ECO:0000256" key="1">
    <source>
        <dbReference type="ARBA" id="ARBA00004123"/>
    </source>
</evidence>
<dbReference type="GeneID" id="108557995"/>
<dbReference type="InterPro" id="IPR036775">
    <property type="entry name" value="DNA_pol_Y-fam_lit_finger_sf"/>
</dbReference>
<keyword evidence="6" id="KW-0862">Zinc</keyword>
<accession>A0ABM1M6R5</accession>
<sequence length="736" mass="82940">MDHTERIVLLVDMDCFYCQVEEVLNPELKGKPIAVVQHNSWKGGGIIAVNYPARYKGVTRHMRGNEAKEKCPEIVLVRVPNFRGKADLSKYRDAGKRVADFLLKFTKLLERASVDEAYLDITDSVCERISLHKDLTSKDLPNTKIVGYDHVDHYLTDVSDLHNDANLKLAIGGMIAEEIRRQVFEETGYTCSAGIAHNKILAKLVCGLHKPNQQTILPQENVAELYEKIPVKKIKSLGGKFGSHLSEKLKITNMIELARFTKEDLIKSFDEKTGCWLYNIARGIDLEPVTTRLISKSIGCCKKFAGKASLTTIESVQHWLKELSIEMAVRLEEDVQDNNRKPRQMVVSYVNKVGRKDVSCSRTHPISSVETDYIMGEAFKVLTKNGISKEEKFCLQFLGLSAGKFDEVKKSCDITTFFKKAEAVNEIRDLDEGNTTKSAIENNQIHEVNKPIDLDENTNVSLLNQTENSNEVSIERFVENVNEVSEESADSITDEIAEKSVPSFFQNYLKTDAVERNFDTSVILEENIDDIIDEVIDDELQDIKSEVVATTSNNNISDFQMDDDGSVQNCPQCNKKIASEDMVSHMDYHFALKIVSDESHLYKRPVQSKENIKNTPKRGKEQTLGKKQTVTSSKDKQTVQSSKTKKRKSDTKCLKLTNFFASRDGSVEDDSNSTVCSLCKLKIGVQDFDSHMDYHFAKKIHLELNPPTTVIGKTNKVAQSKKKNGAGDITNFFKSQ</sequence>
<dbReference type="InterPro" id="IPR041298">
    <property type="entry name" value="UBZ3"/>
</dbReference>
<keyword evidence="5" id="KW-0863">Zinc-finger</keyword>
<dbReference type="Pfam" id="PF11799">
    <property type="entry name" value="IMS_C"/>
    <property type="match status" value="1"/>
</dbReference>
<evidence type="ECO:0000256" key="10">
    <source>
        <dbReference type="SAM" id="MobiDB-lite"/>
    </source>
</evidence>
<dbReference type="PROSITE" id="PS50173">
    <property type="entry name" value="UMUC"/>
    <property type="match status" value="1"/>
</dbReference>
<gene>
    <name evidence="14" type="primary">LOC108557995</name>
</gene>
<evidence type="ECO:0000259" key="11">
    <source>
        <dbReference type="PROSITE" id="PS50173"/>
    </source>
</evidence>
<dbReference type="PIRSF" id="PIRSF036603">
    <property type="entry name" value="DPol_eta"/>
    <property type="match status" value="1"/>
</dbReference>
<evidence type="ECO:0000256" key="8">
    <source>
        <dbReference type="ARBA" id="ARBA00023242"/>
    </source>
</evidence>
<keyword evidence="7" id="KW-0234">DNA repair</keyword>
<dbReference type="Gene3D" id="3.30.1490.100">
    <property type="entry name" value="DNA polymerase, Y-family, little finger domain"/>
    <property type="match status" value="1"/>
</dbReference>
<evidence type="ECO:0000256" key="7">
    <source>
        <dbReference type="ARBA" id="ARBA00023204"/>
    </source>
</evidence>
<dbReference type="SUPFAM" id="SSF56672">
    <property type="entry name" value="DNA/RNA polymerases"/>
    <property type="match status" value="1"/>
</dbReference>
<reference evidence="14" key="1">
    <citation type="submission" date="2025-08" db="UniProtKB">
        <authorList>
            <consortium name="RefSeq"/>
        </authorList>
    </citation>
    <scope>IDENTIFICATION</scope>
    <source>
        <tissue evidence="14">Whole Larva</tissue>
    </source>
</reference>
<feature type="domain" description="UBZ3-type" evidence="12">
    <location>
        <begin position="669"/>
        <end position="703"/>
    </location>
</feature>
<feature type="domain" description="UmuC" evidence="11">
    <location>
        <begin position="8"/>
        <end position="238"/>
    </location>
</feature>
<feature type="domain" description="UBZ3-type" evidence="12">
    <location>
        <begin position="563"/>
        <end position="597"/>
    </location>
</feature>
<evidence type="ECO:0000256" key="5">
    <source>
        <dbReference type="ARBA" id="ARBA00022771"/>
    </source>
</evidence>
<dbReference type="PANTHER" id="PTHR45873:SF1">
    <property type="entry name" value="DNA POLYMERASE ETA"/>
    <property type="match status" value="1"/>
</dbReference>
<evidence type="ECO:0000313" key="14">
    <source>
        <dbReference type="RefSeq" id="XP_017770265.1"/>
    </source>
</evidence>
<dbReference type="InterPro" id="IPR017961">
    <property type="entry name" value="DNA_pol_Y-fam_little_finger"/>
</dbReference>
<keyword evidence="3" id="KW-0479">Metal-binding</keyword>
<keyword evidence="8" id="KW-0539">Nucleus</keyword>
<dbReference type="Gene3D" id="3.30.70.270">
    <property type="match status" value="1"/>
</dbReference>
<dbReference type="InterPro" id="IPR043128">
    <property type="entry name" value="Rev_trsase/Diguanyl_cyclase"/>
</dbReference>
<evidence type="ECO:0000313" key="13">
    <source>
        <dbReference type="Proteomes" id="UP000695000"/>
    </source>
</evidence>
<dbReference type="Pfam" id="PF21704">
    <property type="entry name" value="POLH-Rev1_HhH"/>
    <property type="match status" value="1"/>
</dbReference>
<dbReference type="SUPFAM" id="SSF100879">
    <property type="entry name" value="Lesion bypass DNA polymerase (Y-family), little finger domain"/>
    <property type="match status" value="1"/>
</dbReference>
<comment type="subcellular location">
    <subcellularLocation>
        <location evidence="1">Nucleus</location>
    </subcellularLocation>
</comment>